<sequence length="629" mass="66483">MVILSKMARATGLVALLAFVVPSLGRVVPKHATIVDRATAASTTYDFVIAGGGIAGLTVADRLTEDPSVNVLVVEAGPFDQGEDSVLVPGAYNPGPYLWPNLFTVPQEGLNNGVYFAICGRVVGGGSTVNAMIFIRGDKEDYAGWTTLGNPGWTWDNLLPYFQKSENFTFPAASFAAQGNISWTASVHGTAGPVQATYPNYFFPGSGNWYEAAVQAGIAPDTDPNDGSVRGVFWLPLAEDAASRTRSDARVNHYDRVIATRPNYHLLPETSVSKILFNSAKKATGVQFVATNGTSSAPTTVTASREVLVAAGGLHTPQLLQLSGIGPKALLTKFGIPVVANLPGVGQNFQDQPTIPMTYNFTNNVSPNWGSLLNNATYDAEQYDLYENTKTGPYTLVRTLSSNFAALALKDITPNYLTIIADALKRNPNASLPAGTDPTVAAGYAAQRAVLLAQLAAEAAVGGLHWNTYDTNTMYTFKPFSRGTVNINSSSILDNPLIDYRTATDPTDIAIYTALLKKNRQVMAAPSMAELGPVETTPFGSGVTTDAEIQAAILAAMSPTNGHECCTAAMLPLALGGVVDPNLCVYGVTGLRVIDISYWPFPVAGAPSATMYGTGEKIAAVIKAKYGLS</sequence>
<gene>
    <name evidence="5" type="ORF">Sste5346_004388</name>
</gene>
<protein>
    <recommendedName>
        <fullName evidence="4">Glucose-methanol-choline oxidoreductase N-terminal domain-containing protein</fullName>
    </recommendedName>
</protein>
<dbReference type="SUPFAM" id="SSF51905">
    <property type="entry name" value="FAD/NAD(P)-binding domain"/>
    <property type="match status" value="1"/>
</dbReference>
<dbReference type="SUPFAM" id="SSF54373">
    <property type="entry name" value="FAD-linked reductases, C-terminal domain"/>
    <property type="match status" value="1"/>
</dbReference>
<evidence type="ECO:0000256" key="1">
    <source>
        <dbReference type="ARBA" id="ARBA00010790"/>
    </source>
</evidence>
<accession>A0ABR3Z7W3</accession>
<feature type="signal peptide" evidence="3">
    <location>
        <begin position="1"/>
        <end position="25"/>
    </location>
</feature>
<keyword evidence="3" id="KW-0732">Signal</keyword>
<dbReference type="InterPro" id="IPR000172">
    <property type="entry name" value="GMC_OxRdtase_N"/>
</dbReference>
<dbReference type="Pfam" id="PF05199">
    <property type="entry name" value="GMC_oxred_C"/>
    <property type="match status" value="1"/>
</dbReference>
<dbReference type="Gene3D" id="3.30.560.10">
    <property type="entry name" value="Glucose Oxidase, domain 3"/>
    <property type="match status" value="1"/>
</dbReference>
<dbReference type="InterPro" id="IPR012132">
    <property type="entry name" value="GMC_OxRdtase"/>
</dbReference>
<evidence type="ECO:0000313" key="6">
    <source>
        <dbReference type="Proteomes" id="UP001583186"/>
    </source>
</evidence>
<dbReference type="Gene3D" id="3.50.50.60">
    <property type="entry name" value="FAD/NAD(P)-binding domain"/>
    <property type="match status" value="1"/>
</dbReference>
<dbReference type="PANTHER" id="PTHR11552:SF115">
    <property type="entry name" value="DEHYDROGENASE XPTC-RELATED"/>
    <property type="match status" value="1"/>
</dbReference>
<comment type="caution">
    <text evidence="5">The sequence shown here is derived from an EMBL/GenBank/DDBJ whole genome shotgun (WGS) entry which is preliminary data.</text>
</comment>
<feature type="domain" description="Glucose-methanol-choline oxidoreductase N-terminal" evidence="4">
    <location>
        <begin position="120"/>
        <end position="143"/>
    </location>
</feature>
<dbReference type="Pfam" id="PF00732">
    <property type="entry name" value="GMC_oxred_N"/>
    <property type="match status" value="1"/>
</dbReference>
<keyword evidence="2" id="KW-0285">Flavoprotein</keyword>
<dbReference type="PROSITE" id="PS00623">
    <property type="entry name" value="GMC_OXRED_1"/>
    <property type="match status" value="1"/>
</dbReference>
<proteinExistence type="inferred from homology"/>
<keyword evidence="6" id="KW-1185">Reference proteome</keyword>
<dbReference type="InterPro" id="IPR007867">
    <property type="entry name" value="GMC_OxRtase_C"/>
</dbReference>
<evidence type="ECO:0000313" key="5">
    <source>
        <dbReference type="EMBL" id="KAL1896755.1"/>
    </source>
</evidence>
<keyword evidence="2" id="KW-0274">FAD</keyword>
<organism evidence="5 6">
    <name type="scientific">Sporothrix stenoceras</name>
    <dbReference type="NCBI Taxonomy" id="5173"/>
    <lineage>
        <taxon>Eukaryota</taxon>
        <taxon>Fungi</taxon>
        <taxon>Dikarya</taxon>
        <taxon>Ascomycota</taxon>
        <taxon>Pezizomycotina</taxon>
        <taxon>Sordariomycetes</taxon>
        <taxon>Sordariomycetidae</taxon>
        <taxon>Ophiostomatales</taxon>
        <taxon>Ophiostomataceae</taxon>
        <taxon>Sporothrix</taxon>
    </lineage>
</organism>
<feature type="chain" id="PRO_5047011815" description="Glucose-methanol-choline oxidoreductase N-terminal domain-containing protein" evidence="3">
    <location>
        <begin position="26"/>
        <end position="629"/>
    </location>
</feature>
<comment type="similarity">
    <text evidence="1 2">Belongs to the GMC oxidoreductase family.</text>
</comment>
<dbReference type="InterPro" id="IPR036188">
    <property type="entry name" value="FAD/NAD-bd_sf"/>
</dbReference>
<evidence type="ECO:0000256" key="3">
    <source>
        <dbReference type="SAM" id="SignalP"/>
    </source>
</evidence>
<name>A0ABR3Z7W3_9PEZI</name>
<dbReference type="Proteomes" id="UP001583186">
    <property type="component" value="Unassembled WGS sequence"/>
</dbReference>
<evidence type="ECO:0000259" key="4">
    <source>
        <dbReference type="PROSITE" id="PS00623"/>
    </source>
</evidence>
<reference evidence="5 6" key="1">
    <citation type="journal article" date="2024" name="IMA Fungus">
        <title>IMA Genome - F19 : A genome assembly and annotation guide to empower mycologists, including annotated draft genome sequences of Ceratocystis pirilliformis, Diaporthe australafricana, Fusarium ophioides, Paecilomyces lecythidis, and Sporothrix stenoceras.</title>
        <authorList>
            <person name="Aylward J."/>
            <person name="Wilson A.M."/>
            <person name="Visagie C.M."/>
            <person name="Spraker J."/>
            <person name="Barnes I."/>
            <person name="Buitendag C."/>
            <person name="Ceriani C."/>
            <person name="Del Mar Angel L."/>
            <person name="du Plessis D."/>
            <person name="Fuchs T."/>
            <person name="Gasser K."/>
            <person name="Kramer D."/>
            <person name="Li W."/>
            <person name="Munsamy K."/>
            <person name="Piso A."/>
            <person name="Price J.L."/>
            <person name="Sonnekus B."/>
            <person name="Thomas C."/>
            <person name="van der Nest A."/>
            <person name="van Dijk A."/>
            <person name="van Heerden A."/>
            <person name="van Vuuren N."/>
            <person name="Yilmaz N."/>
            <person name="Duong T.A."/>
            <person name="van der Merwe N.A."/>
            <person name="Wingfield M.J."/>
            <person name="Wingfield B.D."/>
        </authorList>
    </citation>
    <scope>NUCLEOTIDE SEQUENCE [LARGE SCALE GENOMIC DNA]</scope>
    <source>
        <strain evidence="5 6">CMW 5346</strain>
    </source>
</reference>
<evidence type="ECO:0000256" key="2">
    <source>
        <dbReference type="RuleBase" id="RU003968"/>
    </source>
</evidence>
<dbReference type="PIRSF" id="PIRSF000137">
    <property type="entry name" value="Alcohol_oxidase"/>
    <property type="match status" value="1"/>
</dbReference>
<dbReference type="PANTHER" id="PTHR11552">
    <property type="entry name" value="GLUCOSE-METHANOL-CHOLINE GMC OXIDOREDUCTASE"/>
    <property type="match status" value="1"/>
</dbReference>
<dbReference type="EMBL" id="JAWCUI010000021">
    <property type="protein sequence ID" value="KAL1896755.1"/>
    <property type="molecule type" value="Genomic_DNA"/>
</dbReference>